<dbReference type="SMART" id="SM00388">
    <property type="entry name" value="HisKA"/>
    <property type="match status" value="1"/>
</dbReference>
<evidence type="ECO:0000256" key="3">
    <source>
        <dbReference type="ARBA" id="ARBA00022553"/>
    </source>
</evidence>
<dbReference type="InterPro" id="IPR013767">
    <property type="entry name" value="PAS_fold"/>
</dbReference>
<accession>A0ABY6ZHC2</accession>
<dbReference type="Pfam" id="PF02518">
    <property type="entry name" value="HATPase_c"/>
    <property type="match status" value="1"/>
</dbReference>
<dbReference type="InterPro" id="IPR036890">
    <property type="entry name" value="HATPase_C_sf"/>
</dbReference>
<dbReference type="SUPFAM" id="SSF55785">
    <property type="entry name" value="PYP-like sensor domain (PAS domain)"/>
    <property type="match status" value="2"/>
</dbReference>
<dbReference type="InterPro" id="IPR036097">
    <property type="entry name" value="HisK_dim/P_sf"/>
</dbReference>
<evidence type="ECO:0000256" key="5">
    <source>
        <dbReference type="ARBA" id="ARBA00022741"/>
    </source>
</evidence>
<dbReference type="Pfam" id="PF00512">
    <property type="entry name" value="HisKA"/>
    <property type="match status" value="1"/>
</dbReference>
<dbReference type="InterPro" id="IPR001610">
    <property type="entry name" value="PAC"/>
</dbReference>
<dbReference type="InterPro" id="IPR004358">
    <property type="entry name" value="Sig_transdc_His_kin-like_C"/>
</dbReference>
<dbReference type="PROSITE" id="PS50109">
    <property type="entry name" value="HIS_KIN"/>
    <property type="match status" value="1"/>
</dbReference>
<dbReference type="EC" id="2.7.13.3" evidence="2"/>
<name>A0ABY6ZHC2_9BACL</name>
<dbReference type="SMART" id="SM00387">
    <property type="entry name" value="HATPase_c"/>
    <property type="match status" value="1"/>
</dbReference>
<dbReference type="Gene3D" id="3.30.565.10">
    <property type="entry name" value="Histidine kinase-like ATPase, C-terminal domain"/>
    <property type="match status" value="1"/>
</dbReference>
<dbReference type="NCBIfam" id="TIGR00229">
    <property type="entry name" value="sensory_box"/>
    <property type="match status" value="1"/>
</dbReference>
<evidence type="ECO:0000313" key="13">
    <source>
        <dbReference type="EMBL" id="WAH42115.1"/>
    </source>
</evidence>
<evidence type="ECO:0000256" key="6">
    <source>
        <dbReference type="ARBA" id="ARBA00022777"/>
    </source>
</evidence>
<protein>
    <recommendedName>
        <fullName evidence="2">histidine kinase</fullName>
        <ecNumber evidence="2">2.7.13.3</ecNumber>
    </recommendedName>
</protein>
<keyword evidence="4" id="KW-0808">Transferase</keyword>
<dbReference type="CDD" id="cd00130">
    <property type="entry name" value="PAS"/>
    <property type="match status" value="1"/>
</dbReference>
<sequence length="518" mass="58560">MTLQFTLMLAGWGCCAGVVVLVAILIVLQRNLLRRIRATRHTLRATLRQQQGMVFKFVKVDGKFIHTLCEGELVHKLGYDSKTFVGRTLGEVIPDALHVKEKERHYELAWQGQVTSYEGCLNGVWYFASLRPIIEHGRVKEVIASCVDITNLKRAETTLRQNEQMYRLIAESSADLIRIVDSALRIRYASPSHTALLGYLPEELEGRSTLMLVSPEDRHIALRDRERILEHKALLQTHYRLRHRDGTDILFDTHISPVIDTDGTISNVVVVSRDLTKRIKMEEESRKNEKLALAGQLAAGIAHEIRNPLTAIKGFTKMLQEPSDKQSYYAEIVLSELTSIEAIVEEFLLLAKPQHAEFKRHDIFLLLQDVVNLLRAQALMQNVELLLEPVKRRVDVLVVATQIKQVFINIVKNAIEAMPDAGRVHLFVDVDGETVRICIQDEGVGIDQERIKHLGEPFYTTREKGSGLGLMVSYKIVRDHGGDIDITSSTHRGTAVKIRLPVAEIVEVRTGTNGAWEE</sequence>
<dbReference type="PANTHER" id="PTHR43065">
    <property type="entry name" value="SENSOR HISTIDINE KINASE"/>
    <property type="match status" value="1"/>
</dbReference>
<dbReference type="CDD" id="cd00075">
    <property type="entry name" value="HATPase"/>
    <property type="match status" value="1"/>
</dbReference>
<dbReference type="Proteomes" id="UP001164761">
    <property type="component" value="Chromosome"/>
</dbReference>
<dbReference type="PANTHER" id="PTHR43065:SF34">
    <property type="entry name" value="SPORULATION KINASE A"/>
    <property type="match status" value="1"/>
</dbReference>
<proteinExistence type="predicted"/>
<evidence type="ECO:0000256" key="1">
    <source>
        <dbReference type="ARBA" id="ARBA00000085"/>
    </source>
</evidence>
<dbReference type="Pfam" id="PF13426">
    <property type="entry name" value="PAS_9"/>
    <property type="match status" value="1"/>
</dbReference>
<dbReference type="SMART" id="SM00091">
    <property type="entry name" value="PAS"/>
    <property type="match status" value="1"/>
</dbReference>
<evidence type="ECO:0000313" key="14">
    <source>
        <dbReference type="Proteomes" id="UP001164761"/>
    </source>
</evidence>
<keyword evidence="3" id="KW-0597">Phosphoprotein</keyword>
<dbReference type="InterPro" id="IPR035965">
    <property type="entry name" value="PAS-like_dom_sf"/>
</dbReference>
<dbReference type="InterPro" id="IPR005467">
    <property type="entry name" value="His_kinase_dom"/>
</dbReference>
<dbReference type="SUPFAM" id="SSF55874">
    <property type="entry name" value="ATPase domain of HSP90 chaperone/DNA topoisomerase II/histidine kinase"/>
    <property type="match status" value="1"/>
</dbReference>
<evidence type="ECO:0000259" key="11">
    <source>
        <dbReference type="PROSITE" id="PS50112"/>
    </source>
</evidence>
<feature type="transmembrane region" description="Helical" evidence="9">
    <location>
        <begin position="6"/>
        <end position="28"/>
    </location>
</feature>
<dbReference type="PROSITE" id="PS50112">
    <property type="entry name" value="PAS"/>
    <property type="match status" value="1"/>
</dbReference>
<keyword evidence="9" id="KW-1133">Transmembrane helix</keyword>
<keyword evidence="9" id="KW-0472">Membrane</keyword>
<evidence type="ECO:0000256" key="9">
    <source>
        <dbReference type="SAM" id="Phobius"/>
    </source>
</evidence>
<dbReference type="SUPFAM" id="SSF47384">
    <property type="entry name" value="Homodimeric domain of signal transducing histidine kinase"/>
    <property type="match status" value="1"/>
</dbReference>
<keyword evidence="9" id="KW-0812">Transmembrane</keyword>
<evidence type="ECO:0000259" key="12">
    <source>
        <dbReference type="PROSITE" id="PS50113"/>
    </source>
</evidence>
<dbReference type="InterPro" id="IPR003661">
    <property type="entry name" value="HisK_dim/P_dom"/>
</dbReference>
<evidence type="ECO:0000256" key="7">
    <source>
        <dbReference type="ARBA" id="ARBA00022840"/>
    </source>
</evidence>
<keyword evidence="5" id="KW-0547">Nucleotide-binding</keyword>
<evidence type="ECO:0000256" key="4">
    <source>
        <dbReference type="ARBA" id="ARBA00022679"/>
    </source>
</evidence>
<dbReference type="Gene3D" id="3.30.450.20">
    <property type="entry name" value="PAS domain"/>
    <property type="match status" value="2"/>
</dbReference>
<keyword evidence="6" id="KW-0418">Kinase</keyword>
<keyword evidence="8" id="KW-0902">Two-component regulatory system</keyword>
<keyword evidence="7" id="KW-0067">ATP-binding</keyword>
<gene>
    <name evidence="13" type="ORF">NZD89_00930</name>
</gene>
<dbReference type="CDD" id="cd00082">
    <property type="entry name" value="HisKA"/>
    <property type="match status" value="1"/>
</dbReference>
<organism evidence="13 14">
    <name type="scientific">Alicyclobacillus fastidiosus</name>
    <dbReference type="NCBI Taxonomy" id="392011"/>
    <lineage>
        <taxon>Bacteria</taxon>
        <taxon>Bacillati</taxon>
        <taxon>Bacillota</taxon>
        <taxon>Bacilli</taxon>
        <taxon>Bacillales</taxon>
        <taxon>Alicyclobacillaceae</taxon>
        <taxon>Alicyclobacillus</taxon>
    </lineage>
</organism>
<evidence type="ECO:0000256" key="2">
    <source>
        <dbReference type="ARBA" id="ARBA00012438"/>
    </source>
</evidence>
<feature type="domain" description="PAS" evidence="11">
    <location>
        <begin position="162"/>
        <end position="232"/>
    </location>
</feature>
<dbReference type="Gene3D" id="1.10.287.130">
    <property type="match status" value="1"/>
</dbReference>
<dbReference type="Pfam" id="PF00989">
    <property type="entry name" value="PAS"/>
    <property type="match status" value="1"/>
</dbReference>
<dbReference type="SMART" id="SM00086">
    <property type="entry name" value="PAC"/>
    <property type="match status" value="1"/>
</dbReference>
<dbReference type="InterPro" id="IPR003594">
    <property type="entry name" value="HATPase_dom"/>
</dbReference>
<feature type="domain" description="PAC" evidence="12">
    <location>
        <begin position="235"/>
        <end position="287"/>
    </location>
</feature>
<reference evidence="13" key="1">
    <citation type="submission" date="2022-08" db="EMBL/GenBank/DDBJ databases">
        <title>Alicyclobacillus fastidiosus DSM 17978, complete genome.</title>
        <authorList>
            <person name="Wang Q."/>
            <person name="Cai R."/>
            <person name="Wang Z."/>
        </authorList>
    </citation>
    <scope>NUCLEOTIDE SEQUENCE</scope>
    <source>
        <strain evidence="13">DSM 17978</strain>
    </source>
</reference>
<comment type="catalytic activity">
    <reaction evidence="1">
        <text>ATP + protein L-histidine = ADP + protein N-phospho-L-histidine.</text>
        <dbReference type="EC" id="2.7.13.3"/>
    </reaction>
</comment>
<keyword evidence="14" id="KW-1185">Reference proteome</keyword>
<evidence type="ECO:0000256" key="8">
    <source>
        <dbReference type="ARBA" id="ARBA00023012"/>
    </source>
</evidence>
<dbReference type="InterPro" id="IPR000700">
    <property type="entry name" value="PAS-assoc_C"/>
</dbReference>
<evidence type="ECO:0000259" key="10">
    <source>
        <dbReference type="PROSITE" id="PS50109"/>
    </source>
</evidence>
<dbReference type="EMBL" id="CP104067">
    <property type="protein sequence ID" value="WAH42115.1"/>
    <property type="molecule type" value="Genomic_DNA"/>
</dbReference>
<dbReference type="PRINTS" id="PR00344">
    <property type="entry name" value="BCTRLSENSOR"/>
</dbReference>
<feature type="domain" description="Histidine kinase" evidence="10">
    <location>
        <begin position="300"/>
        <end position="504"/>
    </location>
</feature>
<dbReference type="RefSeq" id="WP_268006009.1">
    <property type="nucleotide sequence ID" value="NZ_CP104067.1"/>
</dbReference>
<dbReference type="PROSITE" id="PS50113">
    <property type="entry name" value="PAC"/>
    <property type="match status" value="1"/>
</dbReference>
<dbReference type="InterPro" id="IPR000014">
    <property type="entry name" value="PAS"/>
</dbReference>